<name>A0A2C9L155_BIOGL</name>
<feature type="region of interest" description="Disordered" evidence="1">
    <location>
        <begin position="75"/>
        <end position="97"/>
    </location>
</feature>
<dbReference type="SUPFAM" id="SSF48371">
    <property type="entry name" value="ARM repeat"/>
    <property type="match status" value="1"/>
</dbReference>
<sequence>MSGLAADKEKPSIQAEHSLDHQAVISCVTDYMKDKMTVHGYFTDADASDLSCKRHQERTLEDIEADMLHLQNEVKEKGDTEEMMEEEEEEPGKKEPPKHVQIVLEVFKRVRNLMLCKEPNLRVMALDVVCQGCQDLCDHERELLPQLHQLWPSLVSVFRQEEKFIIVKALKTLLILSKLSGDFMR</sequence>
<dbReference type="STRING" id="6526.A0A2C9L155"/>
<dbReference type="VEuPathDB" id="VectorBase:BGLAX_048852"/>
<feature type="domain" description="TTI1 C-terminal TPR" evidence="2">
    <location>
        <begin position="14"/>
        <end position="185"/>
    </location>
</feature>
<dbReference type="PANTHER" id="PTHR18460:SF3">
    <property type="entry name" value="TELO2-INTERACTING PROTEIN 1 HOMOLOG"/>
    <property type="match status" value="1"/>
</dbReference>
<gene>
    <name evidence="3" type="primary">106073372</name>
</gene>
<dbReference type="VEuPathDB" id="VectorBase:BGLB025764"/>
<evidence type="ECO:0000313" key="4">
    <source>
        <dbReference type="Proteomes" id="UP000076420"/>
    </source>
</evidence>
<evidence type="ECO:0000256" key="1">
    <source>
        <dbReference type="SAM" id="MobiDB-lite"/>
    </source>
</evidence>
<evidence type="ECO:0000259" key="2">
    <source>
        <dbReference type="Pfam" id="PF24181"/>
    </source>
</evidence>
<reference evidence="3" key="1">
    <citation type="submission" date="2020-05" db="UniProtKB">
        <authorList>
            <consortium name="EnsemblMetazoa"/>
        </authorList>
    </citation>
    <scope>IDENTIFICATION</scope>
    <source>
        <strain evidence="3">BB02</strain>
    </source>
</reference>
<proteinExistence type="predicted"/>
<dbReference type="InterPro" id="IPR052587">
    <property type="entry name" value="TELO2-interacting_protein_1"/>
</dbReference>
<evidence type="ECO:0000313" key="3">
    <source>
        <dbReference type="EnsemblMetazoa" id="BGLB025764-PA"/>
    </source>
</evidence>
<dbReference type="AlphaFoldDB" id="A0A2C9L155"/>
<dbReference type="Pfam" id="PF24181">
    <property type="entry name" value="TPR_TTI1_C"/>
    <property type="match status" value="1"/>
</dbReference>
<protein>
    <recommendedName>
        <fullName evidence="2">TTI1 C-terminal TPR domain-containing protein</fullName>
    </recommendedName>
</protein>
<organism evidence="3 4">
    <name type="scientific">Biomphalaria glabrata</name>
    <name type="common">Bloodfluke planorb</name>
    <name type="synonym">Freshwater snail</name>
    <dbReference type="NCBI Taxonomy" id="6526"/>
    <lineage>
        <taxon>Eukaryota</taxon>
        <taxon>Metazoa</taxon>
        <taxon>Spiralia</taxon>
        <taxon>Lophotrochozoa</taxon>
        <taxon>Mollusca</taxon>
        <taxon>Gastropoda</taxon>
        <taxon>Heterobranchia</taxon>
        <taxon>Euthyneura</taxon>
        <taxon>Panpulmonata</taxon>
        <taxon>Hygrophila</taxon>
        <taxon>Lymnaeoidea</taxon>
        <taxon>Planorbidae</taxon>
        <taxon>Biomphalaria</taxon>
    </lineage>
</organism>
<dbReference type="PANTHER" id="PTHR18460">
    <property type="entry name" value="TEL2 INTERACTING PROTEIN 1 TTI1 FAMILY MEMBER"/>
    <property type="match status" value="1"/>
</dbReference>
<dbReference type="Proteomes" id="UP000076420">
    <property type="component" value="Unassembled WGS sequence"/>
</dbReference>
<dbReference type="InterPro" id="IPR016024">
    <property type="entry name" value="ARM-type_fold"/>
</dbReference>
<dbReference type="KEGG" id="bgt:106073372"/>
<accession>A0A2C9L155</accession>
<dbReference type="EnsemblMetazoa" id="BGLB025764-RA">
    <property type="protein sequence ID" value="BGLB025764-PA"/>
    <property type="gene ID" value="BGLB025764"/>
</dbReference>
<dbReference type="InterPro" id="IPR057567">
    <property type="entry name" value="TPR_TTI1_C"/>
</dbReference>
<feature type="compositionally biased region" description="Acidic residues" evidence="1">
    <location>
        <begin position="81"/>
        <end position="90"/>
    </location>
</feature>
<dbReference type="GO" id="GO:0005737">
    <property type="term" value="C:cytoplasm"/>
    <property type="evidence" value="ECO:0007669"/>
    <property type="project" value="TreeGrafter"/>
</dbReference>